<sequence>MFSRAFSQLDFRKWFDRMHPQTLAIGTWLLYIDAVFSTLGFLDKSNEFGALRIIGPMTGLVGLVSCLCLFGSGFLMANGKLLGWYIGIAASFSHLLARFIISAYQEDYGFSISLTNRITGGNLVSFMFEAALVALLLHPMSRSYARTWLR</sequence>
<evidence type="ECO:0000256" key="1">
    <source>
        <dbReference type="SAM" id="Phobius"/>
    </source>
</evidence>
<proteinExistence type="predicted"/>
<keyword evidence="1" id="KW-1133">Transmembrane helix</keyword>
<dbReference type="EMBL" id="JNSL01000002">
    <property type="protein sequence ID" value="KGA21743.1"/>
    <property type="molecule type" value="Genomic_DNA"/>
</dbReference>
<reference evidence="2" key="1">
    <citation type="submission" date="2014-06" db="EMBL/GenBank/DDBJ databases">
        <title>Key roles for freshwater Actinobacteria revealed by deep metagenomic sequencing.</title>
        <authorList>
            <person name="Ghai R."/>
            <person name="Mizuno C.M."/>
            <person name="Picazo A."/>
            <person name="Camacho A."/>
            <person name="Rodriguez-Valera F."/>
        </authorList>
    </citation>
    <scope>NUCLEOTIDE SEQUENCE</scope>
</reference>
<keyword evidence="1" id="KW-0812">Transmembrane</keyword>
<feature type="transmembrane region" description="Helical" evidence="1">
    <location>
        <begin position="53"/>
        <end position="75"/>
    </location>
</feature>
<dbReference type="AlphaFoldDB" id="A0A094SSF9"/>
<feature type="transmembrane region" description="Helical" evidence="1">
    <location>
        <begin position="82"/>
        <end position="101"/>
    </location>
</feature>
<gene>
    <name evidence="2" type="ORF">GM51_0905</name>
</gene>
<organism evidence="2">
    <name type="scientific">freshwater metagenome</name>
    <dbReference type="NCBI Taxonomy" id="449393"/>
    <lineage>
        <taxon>unclassified sequences</taxon>
        <taxon>metagenomes</taxon>
        <taxon>ecological metagenomes</taxon>
    </lineage>
</organism>
<accession>A0A094SSF9</accession>
<feature type="transmembrane region" description="Helical" evidence="1">
    <location>
        <begin position="121"/>
        <end position="140"/>
    </location>
</feature>
<name>A0A094SSF9_9ZZZZ</name>
<protein>
    <submittedName>
        <fullName evidence="2">Uncharacterized protein</fullName>
    </submittedName>
</protein>
<feature type="transmembrane region" description="Helical" evidence="1">
    <location>
        <begin position="21"/>
        <end position="41"/>
    </location>
</feature>
<evidence type="ECO:0000313" key="2">
    <source>
        <dbReference type="EMBL" id="KGA21743.1"/>
    </source>
</evidence>
<keyword evidence="1" id="KW-0472">Membrane</keyword>
<comment type="caution">
    <text evidence="2">The sequence shown here is derived from an EMBL/GenBank/DDBJ whole genome shotgun (WGS) entry which is preliminary data.</text>
</comment>